<name>A0A2K9NYX8_BACTC</name>
<dbReference type="KEGG" id="bsto:C0V70_17640"/>
<accession>A0A2K9NYX8</accession>
<dbReference type="RefSeq" id="WP_102245183.1">
    <property type="nucleotide sequence ID" value="NZ_CP025704.1"/>
</dbReference>
<reference evidence="1 2" key="1">
    <citation type="submission" date="2018-01" db="EMBL/GenBank/DDBJ databases">
        <title>Complete genome sequence of Bacteriovorax stolpii DSM12778.</title>
        <authorList>
            <person name="Tang B."/>
            <person name="Chang J."/>
        </authorList>
    </citation>
    <scope>NUCLEOTIDE SEQUENCE [LARGE SCALE GENOMIC DNA]</scope>
    <source>
        <strain evidence="1 2">DSM 12778</strain>
    </source>
</reference>
<protein>
    <submittedName>
        <fullName evidence="1">Uncharacterized protein</fullName>
    </submittedName>
</protein>
<evidence type="ECO:0000313" key="1">
    <source>
        <dbReference type="EMBL" id="AUN99894.1"/>
    </source>
</evidence>
<dbReference type="EMBL" id="CP025704">
    <property type="protein sequence ID" value="AUN99894.1"/>
    <property type="molecule type" value="Genomic_DNA"/>
</dbReference>
<dbReference type="AlphaFoldDB" id="A0A2K9NYX8"/>
<gene>
    <name evidence="1" type="ORF">C0V70_17640</name>
</gene>
<proteinExistence type="predicted"/>
<evidence type="ECO:0000313" key="2">
    <source>
        <dbReference type="Proteomes" id="UP000235584"/>
    </source>
</evidence>
<keyword evidence="2" id="KW-1185">Reference proteome</keyword>
<dbReference type="Proteomes" id="UP000235584">
    <property type="component" value="Chromosome"/>
</dbReference>
<organism evidence="1 2">
    <name type="scientific">Bacteriovorax stolpii</name>
    <name type="common">Bdellovibrio stolpii</name>
    <dbReference type="NCBI Taxonomy" id="960"/>
    <lineage>
        <taxon>Bacteria</taxon>
        <taxon>Pseudomonadati</taxon>
        <taxon>Bdellovibrionota</taxon>
        <taxon>Bacteriovoracia</taxon>
        <taxon>Bacteriovoracales</taxon>
        <taxon>Bacteriovoracaceae</taxon>
        <taxon>Bacteriovorax</taxon>
    </lineage>
</organism>
<sequence>MVGLLSMKKNIIFLILFSIVVHVYFIAKYPLIVDELNIWNSFVSKGGFFEYWKHFIKYDTHQPLFYLFWYSIFKSGFSEFGLRLPSLFFFFSSAYYWEKLFPWTKNESLVPWGMFLFSPFVLMYSSFFLPYSLLIFASIFNFYALVNLEKESTRKSQIIFFISCLFLIFTHYYGALQALLTASYLVYCQKSWRLKFVFAFSTLVLGLILMLGSDFLNDFNAIHNYRKVPTLFNVVGAVNLLLGGRYLSILLLILILYKRKWMLFKSREFLFILTVIAIAYGKSKWISPSFEARYLLILIYPLYFLLKGLEIRFISLIITMVSLFSLYQLQGTFGASFVTKYEKVPRTNEGVGLFITPCPKFYFPSSNYLCKDYYQNYEQMTAGANQFIVHKDHYFFFKRLVRNSECERMQEPGLYSCRLQVK</sequence>